<gene>
    <name evidence="2" type="ordered locus">BCI_0437</name>
</gene>
<protein>
    <submittedName>
        <fullName evidence="2">Uncharacterized protein</fullName>
    </submittedName>
</protein>
<dbReference type="AlphaFoldDB" id="Q1LT36"/>
<accession>Q1LT36</accession>
<evidence type="ECO:0000313" key="2">
    <source>
        <dbReference type="EMBL" id="ABF13915.1"/>
    </source>
</evidence>
<dbReference type="KEGG" id="bci:BCI_0437"/>
<keyword evidence="1" id="KW-1133">Transmembrane helix</keyword>
<proteinExistence type="predicted"/>
<evidence type="ECO:0000313" key="3">
    <source>
        <dbReference type="Proteomes" id="UP000002427"/>
    </source>
</evidence>
<dbReference type="HOGENOM" id="CLU_3380712_0_0_6"/>
<dbReference type="STRING" id="374463.BCI_0437"/>
<organism evidence="2 3">
    <name type="scientific">Baumannia cicadellinicola subsp. Homalodisca coagulata</name>
    <dbReference type="NCBI Taxonomy" id="374463"/>
    <lineage>
        <taxon>Bacteria</taxon>
        <taxon>Pseudomonadati</taxon>
        <taxon>Pseudomonadota</taxon>
        <taxon>Gammaproteobacteria</taxon>
        <taxon>Candidatus Palibaumannia</taxon>
    </lineage>
</organism>
<dbReference type="Proteomes" id="UP000002427">
    <property type="component" value="Chromosome"/>
</dbReference>
<sequence length="33" mass="3873">MLITINECLLLFTLTYIMLCIDISLFLISFIFT</sequence>
<keyword evidence="1" id="KW-0812">Transmembrane</keyword>
<keyword evidence="1" id="KW-0472">Membrane</keyword>
<name>Q1LT36_BAUCH</name>
<keyword evidence="3" id="KW-1185">Reference proteome</keyword>
<reference evidence="2 3" key="1">
    <citation type="journal article" date="2006" name="PLoS Biol.">
        <title>Metabolic complementarity and genomics of the dual bacterial symbiosis of sharpshooters.</title>
        <authorList>
            <person name="Wu D."/>
            <person name="Daugherty S.C."/>
            <person name="Van Aken S.E."/>
            <person name="Pai G.H."/>
            <person name="Watkins K.L."/>
            <person name="Khouri H."/>
            <person name="Tallon L.J."/>
            <person name="Zaborsky J.M."/>
            <person name="Dunbar H.E."/>
            <person name="Tran P.L."/>
            <person name="Moran N.A."/>
            <person name="Eisen J.A."/>
        </authorList>
    </citation>
    <scope>NUCLEOTIDE SEQUENCE [LARGE SCALE GENOMIC DNA]</scope>
    <source>
        <strain evidence="2">Hc</strain>
    </source>
</reference>
<feature type="transmembrane region" description="Helical" evidence="1">
    <location>
        <begin position="9"/>
        <end position="32"/>
    </location>
</feature>
<evidence type="ECO:0000256" key="1">
    <source>
        <dbReference type="SAM" id="Phobius"/>
    </source>
</evidence>
<dbReference type="EMBL" id="CP000238">
    <property type="protein sequence ID" value="ABF13915.1"/>
    <property type="molecule type" value="Genomic_DNA"/>
</dbReference>